<proteinExistence type="inferred from homology"/>
<dbReference type="InterPro" id="IPR036291">
    <property type="entry name" value="NAD(P)-bd_dom_sf"/>
</dbReference>
<dbReference type="NCBIfam" id="NF005559">
    <property type="entry name" value="PRK07231.1"/>
    <property type="match status" value="1"/>
</dbReference>
<name>A0A9D0ZRX8_9FIRM</name>
<evidence type="ECO:0000256" key="1">
    <source>
        <dbReference type="ARBA" id="ARBA00006484"/>
    </source>
</evidence>
<dbReference type="GO" id="GO:0006633">
    <property type="term" value="P:fatty acid biosynthetic process"/>
    <property type="evidence" value="ECO:0007669"/>
    <property type="project" value="TreeGrafter"/>
</dbReference>
<dbReference type="PANTHER" id="PTHR42760">
    <property type="entry name" value="SHORT-CHAIN DEHYDROGENASES/REDUCTASES FAMILY MEMBER"/>
    <property type="match status" value="1"/>
</dbReference>
<dbReference type="GO" id="GO:0016616">
    <property type="term" value="F:oxidoreductase activity, acting on the CH-OH group of donors, NAD or NADP as acceptor"/>
    <property type="evidence" value="ECO:0007669"/>
    <property type="project" value="TreeGrafter"/>
</dbReference>
<keyword evidence="2 3" id="KW-0560">Oxidoreductase</keyword>
<reference evidence="3" key="2">
    <citation type="journal article" date="2021" name="PeerJ">
        <title>Extensive microbial diversity within the chicken gut microbiome revealed by metagenomics and culture.</title>
        <authorList>
            <person name="Gilroy R."/>
            <person name="Ravi A."/>
            <person name="Getino M."/>
            <person name="Pursley I."/>
            <person name="Horton D.L."/>
            <person name="Alikhan N.F."/>
            <person name="Baker D."/>
            <person name="Gharbi K."/>
            <person name="Hall N."/>
            <person name="Watson M."/>
            <person name="Adriaenssens E.M."/>
            <person name="Foster-Nyarko E."/>
            <person name="Jarju S."/>
            <person name="Secka A."/>
            <person name="Antonio M."/>
            <person name="Oren A."/>
            <person name="Chaudhuri R.R."/>
            <person name="La Ragione R."/>
            <person name="Hildebrand F."/>
            <person name="Pallen M.J."/>
        </authorList>
    </citation>
    <scope>NUCLEOTIDE SEQUENCE</scope>
    <source>
        <strain evidence="3">CHK147-3167</strain>
    </source>
</reference>
<dbReference type="PROSITE" id="PS00061">
    <property type="entry name" value="ADH_SHORT"/>
    <property type="match status" value="1"/>
</dbReference>
<comment type="similarity">
    <text evidence="1">Belongs to the short-chain dehydrogenases/reductases (SDR) family.</text>
</comment>
<organism evidence="3 4">
    <name type="scientific">Candidatus Coprosoma intestinipullorum</name>
    <dbReference type="NCBI Taxonomy" id="2840752"/>
    <lineage>
        <taxon>Bacteria</taxon>
        <taxon>Bacillati</taxon>
        <taxon>Bacillota</taxon>
        <taxon>Bacillota incertae sedis</taxon>
        <taxon>Candidatus Coprosoma</taxon>
    </lineage>
</organism>
<dbReference type="EC" id="1.-.-.-" evidence="3"/>
<dbReference type="GO" id="GO:0048038">
    <property type="term" value="F:quinone binding"/>
    <property type="evidence" value="ECO:0007669"/>
    <property type="project" value="TreeGrafter"/>
</dbReference>
<comment type="caution">
    <text evidence="3">The sequence shown here is derived from an EMBL/GenBank/DDBJ whole genome shotgun (WGS) entry which is preliminary data.</text>
</comment>
<dbReference type="Gene3D" id="3.40.50.720">
    <property type="entry name" value="NAD(P)-binding Rossmann-like Domain"/>
    <property type="match status" value="1"/>
</dbReference>
<dbReference type="PRINTS" id="PR00081">
    <property type="entry name" value="GDHRDH"/>
</dbReference>
<dbReference type="FunFam" id="3.40.50.720:FF:000084">
    <property type="entry name" value="Short-chain dehydrogenase reductase"/>
    <property type="match status" value="1"/>
</dbReference>
<dbReference type="PANTHER" id="PTHR42760:SF133">
    <property type="entry name" value="3-OXOACYL-[ACYL-CARRIER-PROTEIN] REDUCTASE"/>
    <property type="match status" value="1"/>
</dbReference>
<dbReference type="InterPro" id="IPR020904">
    <property type="entry name" value="Sc_DH/Rdtase_CS"/>
</dbReference>
<reference evidence="3" key="1">
    <citation type="submission" date="2020-10" db="EMBL/GenBank/DDBJ databases">
        <authorList>
            <person name="Gilroy R."/>
        </authorList>
    </citation>
    <scope>NUCLEOTIDE SEQUENCE</scope>
    <source>
        <strain evidence="3">CHK147-3167</strain>
    </source>
</reference>
<dbReference type="InterPro" id="IPR002347">
    <property type="entry name" value="SDR_fam"/>
</dbReference>
<dbReference type="Proteomes" id="UP000886786">
    <property type="component" value="Unassembled WGS sequence"/>
</dbReference>
<gene>
    <name evidence="3" type="primary">ucpA</name>
    <name evidence="3" type="ORF">IAB27_06805</name>
</gene>
<dbReference type="EMBL" id="DVFV01000117">
    <property type="protein sequence ID" value="HIQ91311.1"/>
    <property type="molecule type" value="Genomic_DNA"/>
</dbReference>
<evidence type="ECO:0000313" key="3">
    <source>
        <dbReference type="EMBL" id="HIQ91311.1"/>
    </source>
</evidence>
<sequence length="257" mass="27558">MKLQNKVAIVTGGAMGNGLGITKVFLNEGAKVIILDYSSRLKETLEQIKNENLIGYNVDIRDYSKVKDAIADAKNKFGKVDILVNNAGICQLEPFMEMSDEKRDAHFDINIKGTWNVTKATLPHMEKGSIINLSSVTGPLVADTGEVAYATTKAAILGFTKSLAAELVTKNIRVNAIMPGYIMTPMVEGMSKETNPENPNSVVEGIAQGIPMKRLGTIEELGNLAAFLASDESSYITGQGIVIDGGSTLPETMTMGV</sequence>
<dbReference type="GO" id="GO:0008206">
    <property type="term" value="P:bile acid metabolic process"/>
    <property type="evidence" value="ECO:0007669"/>
    <property type="project" value="UniProtKB-ARBA"/>
</dbReference>
<dbReference type="Pfam" id="PF13561">
    <property type="entry name" value="adh_short_C2"/>
    <property type="match status" value="1"/>
</dbReference>
<accession>A0A9D0ZRX8</accession>
<protein>
    <submittedName>
        <fullName evidence="3">SDR family oxidoreductase UcpA</fullName>
        <ecNumber evidence="3">1.-.-.-</ecNumber>
    </submittedName>
</protein>
<dbReference type="AlphaFoldDB" id="A0A9D0ZRX8"/>
<dbReference type="SUPFAM" id="SSF51735">
    <property type="entry name" value="NAD(P)-binding Rossmann-fold domains"/>
    <property type="match status" value="1"/>
</dbReference>
<evidence type="ECO:0000313" key="4">
    <source>
        <dbReference type="Proteomes" id="UP000886786"/>
    </source>
</evidence>
<evidence type="ECO:0000256" key="2">
    <source>
        <dbReference type="ARBA" id="ARBA00023002"/>
    </source>
</evidence>
<dbReference type="NCBIfam" id="NF006080">
    <property type="entry name" value="PRK08226.1"/>
    <property type="match status" value="1"/>
</dbReference>
<dbReference type="PRINTS" id="PR00080">
    <property type="entry name" value="SDRFAMILY"/>
</dbReference>